<keyword evidence="3" id="KW-0031">Aminopeptidase</keyword>
<evidence type="ECO:0000313" key="4">
    <source>
        <dbReference type="Proteomes" id="UP000198339"/>
    </source>
</evidence>
<dbReference type="InterPro" id="IPR001375">
    <property type="entry name" value="Peptidase_S9_cat"/>
</dbReference>
<protein>
    <submittedName>
        <fullName evidence="3">Dipeptidyl aminopeptidase/acylaminoacyl peptidase</fullName>
    </submittedName>
</protein>
<name>A0A239JX72_9SPHN</name>
<gene>
    <name evidence="3" type="ORF">SAMN06295955_111126</name>
</gene>
<feature type="chain" id="PRO_5012467043" evidence="1">
    <location>
        <begin position="26"/>
        <end position="727"/>
    </location>
</feature>
<dbReference type="Pfam" id="PF00326">
    <property type="entry name" value="Peptidase_S9"/>
    <property type="match status" value="1"/>
</dbReference>
<dbReference type="AlphaFoldDB" id="A0A239JX72"/>
<dbReference type="SUPFAM" id="SSF82171">
    <property type="entry name" value="DPP6 N-terminal domain-like"/>
    <property type="match status" value="1"/>
</dbReference>
<dbReference type="Gene3D" id="3.40.50.1820">
    <property type="entry name" value="alpha/beta hydrolase"/>
    <property type="match status" value="1"/>
</dbReference>
<organism evidence="3 4">
    <name type="scientific">Sphingopyxis indica</name>
    <dbReference type="NCBI Taxonomy" id="436663"/>
    <lineage>
        <taxon>Bacteria</taxon>
        <taxon>Pseudomonadati</taxon>
        <taxon>Pseudomonadota</taxon>
        <taxon>Alphaproteobacteria</taxon>
        <taxon>Sphingomonadales</taxon>
        <taxon>Sphingomonadaceae</taxon>
        <taxon>Sphingopyxis</taxon>
    </lineage>
</organism>
<sequence>MRNHLRAGLPVAALLAAAALSPASAAGESKGRAWTLEDILLVPEVTDIALSRDKRFAIYSVEAADSTAGRPRVALRLVDVTARTQRTLLTADAVKLLRPIPGTDDWSGLMDLGEGLQLYRIMASGAVEPLLVNVDTVPVGRADLSLAIGGGTVPHRVGVLAYDWAPDGQWLWYALLKPVPNARHIRFDEEVRPLQARRRSSVEAEIDYYLRGPDGRSDKVMTRPSSDRMALHAAGNILWHGDEIQFRIETPGSSAGGTYEVRAWNRVTGNMRTLADEHDLQTLWILRGPRGGTLGTTETGDRLELAETFADGRRYSYGHFGFTIGDLRSAGITVNAKLHRAVLGTRSLGNPRYGLAVIDKRGVLEIRHDASLTRCGFDAALTVGICVEEGMSRPPSLVQVDIAKGSVTRLVSVSPRHDEIAPLVARPHIWRNRDGYRAAGYVVLPRNYRAGTRYPAIVVTHGGDADDRFSEIGNQWNYPVQLFAERGYIVLLVNDPWPQQSDELMAAYNAWIRGSGPPDPETLQRLLWINGVRSFEDAVLDLSREGLVDPGRVGIAGYSRGSQLVNVAVTQSKLFRAASSGDGGFLEPAGYLYSAASYDPVYGGGPLSDHIDAYRKFAPSLNAAKVCTPVLQQVASASPPQIELYDALRAAMVPTQISYYPGASAASDETHIFHIPSNRMLAMRENIAWFDFWLRGIGDGDAPFPGRLGQWEQMAARAQPCPPPVTP</sequence>
<dbReference type="EMBL" id="FZPA01000011">
    <property type="protein sequence ID" value="SNT10415.1"/>
    <property type="molecule type" value="Genomic_DNA"/>
</dbReference>
<evidence type="ECO:0000256" key="1">
    <source>
        <dbReference type="SAM" id="SignalP"/>
    </source>
</evidence>
<feature type="domain" description="Peptidase S9 prolyl oligopeptidase catalytic" evidence="2">
    <location>
        <begin position="530"/>
        <end position="694"/>
    </location>
</feature>
<dbReference type="InterPro" id="IPR029058">
    <property type="entry name" value="AB_hydrolase_fold"/>
</dbReference>
<dbReference type="GO" id="GO:0004177">
    <property type="term" value="F:aminopeptidase activity"/>
    <property type="evidence" value="ECO:0007669"/>
    <property type="project" value="UniProtKB-KW"/>
</dbReference>
<accession>A0A239JX72</accession>
<evidence type="ECO:0000313" key="3">
    <source>
        <dbReference type="EMBL" id="SNT10415.1"/>
    </source>
</evidence>
<keyword evidence="4" id="KW-1185">Reference proteome</keyword>
<dbReference type="GO" id="GO:0008236">
    <property type="term" value="F:serine-type peptidase activity"/>
    <property type="evidence" value="ECO:0007669"/>
    <property type="project" value="InterPro"/>
</dbReference>
<reference evidence="3 4" key="1">
    <citation type="submission" date="2017-06" db="EMBL/GenBank/DDBJ databases">
        <authorList>
            <person name="Kim H.J."/>
            <person name="Triplett B.A."/>
        </authorList>
    </citation>
    <scope>NUCLEOTIDE SEQUENCE [LARGE SCALE GENOMIC DNA]</scope>
    <source>
        <strain evidence="3 4">DS15</strain>
    </source>
</reference>
<keyword evidence="1" id="KW-0732">Signal</keyword>
<dbReference type="RefSeq" id="WP_089216782.1">
    <property type="nucleotide sequence ID" value="NZ_FZPA01000011.1"/>
</dbReference>
<dbReference type="GO" id="GO:0006508">
    <property type="term" value="P:proteolysis"/>
    <property type="evidence" value="ECO:0007669"/>
    <property type="project" value="InterPro"/>
</dbReference>
<dbReference type="Proteomes" id="UP000198339">
    <property type="component" value="Unassembled WGS sequence"/>
</dbReference>
<proteinExistence type="predicted"/>
<dbReference type="SUPFAM" id="SSF53474">
    <property type="entry name" value="alpha/beta-Hydrolases"/>
    <property type="match status" value="1"/>
</dbReference>
<dbReference type="OrthoDB" id="100212at2"/>
<evidence type="ECO:0000259" key="2">
    <source>
        <dbReference type="Pfam" id="PF00326"/>
    </source>
</evidence>
<keyword evidence="3" id="KW-0378">Hydrolase</keyword>
<keyword evidence="3" id="KW-0645">Protease</keyword>
<feature type="signal peptide" evidence="1">
    <location>
        <begin position="1"/>
        <end position="25"/>
    </location>
</feature>